<dbReference type="Gene3D" id="3.40.250.10">
    <property type="entry name" value="Rhodanese-like domain"/>
    <property type="match status" value="2"/>
</dbReference>
<dbReference type="InterPro" id="IPR001307">
    <property type="entry name" value="Thiosulphate_STrfase_CS"/>
</dbReference>
<evidence type="ECO:0000256" key="2">
    <source>
        <dbReference type="ARBA" id="ARBA00022737"/>
    </source>
</evidence>
<dbReference type="EMBL" id="VFMO01000001">
    <property type="protein sequence ID" value="TQJ15165.1"/>
    <property type="molecule type" value="Genomic_DNA"/>
</dbReference>
<dbReference type="PANTHER" id="PTHR11364">
    <property type="entry name" value="THIOSULFATE SULFERTANSFERASE"/>
    <property type="match status" value="1"/>
</dbReference>
<dbReference type="InterPro" id="IPR001763">
    <property type="entry name" value="Rhodanese-like_dom"/>
</dbReference>
<gene>
    <name evidence="4" type="ORF">FB459_2695</name>
</gene>
<comment type="caution">
    <text evidence="4">The sequence shown here is derived from an EMBL/GenBank/DDBJ whole genome shotgun (WGS) entry which is preliminary data.</text>
</comment>
<dbReference type="InterPro" id="IPR036873">
    <property type="entry name" value="Rhodanese-like_dom_sf"/>
</dbReference>
<name>A0A542EIK5_9MICO</name>
<dbReference type="SUPFAM" id="SSF52821">
    <property type="entry name" value="Rhodanese/Cell cycle control phosphatase"/>
    <property type="match status" value="2"/>
</dbReference>
<dbReference type="GO" id="GO:0004792">
    <property type="term" value="F:thiosulfate-cyanide sulfurtransferase activity"/>
    <property type="evidence" value="ECO:0007669"/>
    <property type="project" value="InterPro"/>
</dbReference>
<sequence>MNRRNRPLVSVERLKQVMDEGSLDPVLLDVRWQLNAPSQRAAYDEAHLPGAQWIEFEEVLSGEPGDDGRHPMPDHETFERAMRAAGVTDDRPVIAYDQANSLAASRAWWLLQHFGHTDVYVLDGGFEAWVAAGHPVTSQVDPVVPGEFVATPGCTPVLDADEAADLAYRSVLLDARPADRFRGENETIDPVAGHIPGAVSMPALANVGHDGRFLPPDDLAMRFTAAGVRPDSEVGVYCGSGVQASHLALALQASGINPRTGVYVGSWSHWITDPDRPVETD</sequence>
<feature type="domain" description="Rhodanese" evidence="3">
    <location>
        <begin position="171"/>
        <end position="279"/>
    </location>
</feature>
<evidence type="ECO:0000259" key="3">
    <source>
        <dbReference type="PROSITE" id="PS50206"/>
    </source>
</evidence>
<dbReference type="PROSITE" id="PS00380">
    <property type="entry name" value="RHODANESE_1"/>
    <property type="match status" value="1"/>
</dbReference>
<keyword evidence="1 4" id="KW-0808">Transferase</keyword>
<feature type="domain" description="Rhodanese" evidence="3">
    <location>
        <begin position="24"/>
        <end position="138"/>
    </location>
</feature>
<protein>
    <submittedName>
        <fullName evidence="4">Thiosulfate/3-mercaptopyruvate sulfurtransferase</fullName>
    </submittedName>
</protein>
<evidence type="ECO:0000313" key="5">
    <source>
        <dbReference type="Proteomes" id="UP000320806"/>
    </source>
</evidence>
<evidence type="ECO:0000256" key="1">
    <source>
        <dbReference type="ARBA" id="ARBA00022679"/>
    </source>
</evidence>
<dbReference type="PROSITE" id="PS50206">
    <property type="entry name" value="RHODANESE_3"/>
    <property type="match status" value="2"/>
</dbReference>
<dbReference type="OrthoDB" id="9770030at2"/>
<dbReference type="CDD" id="cd01448">
    <property type="entry name" value="TST_Repeat_1"/>
    <property type="match status" value="1"/>
</dbReference>
<dbReference type="PANTHER" id="PTHR11364:SF27">
    <property type="entry name" value="SULFURTRANSFERASE"/>
    <property type="match status" value="1"/>
</dbReference>
<dbReference type="CDD" id="cd01449">
    <property type="entry name" value="TST_Repeat_2"/>
    <property type="match status" value="1"/>
</dbReference>
<dbReference type="RefSeq" id="WP_129625677.1">
    <property type="nucleotide sequence ID" value="NZ_BAABCI010000022.1"/>
</dbReference>
<dbReference type="Pfam" id="PF00581">
    <property type="entry name" value="Rhodanese"/>
    <property type="match status" value="2"/>
</dbReference>
<keyword evidence="2" id="KW-0677">Repeat</keyword>
<dbReference type="SMART" id="SM00450">
    <property type="entry name" value="RHOD"/>
    <property type="match status" value="2"/>
</dbReference>
<reference evidence="4 5" key="1">
    <citation type="submission" date="2019-06" db="EMBL/GenBank/DDBJ databases">
        <title>Sequencing the genomes of 1000 actinobacteria strains.</title>
        <authorList>
            <person name="Klenk H.-P."/>
        </authorList>
    </citation>
    <scope>NUCLEOTIDE SEQUENCE [LARGE SCALE GENOMIC DNA]</scope>
    <source>
        <strain evidence="4 5">DSM 19828</strain>
    </source>
</reference>
<accession>A0A542EIK5</accession>
<keyword evidence="5" id="KW-1185">Reference proteome</keyword>
<keyword evidence="4" id="KW-0670">Pyruvate</keyword>
<evidence type="ECO:0000313" key="4">
    <source>
        <dbReference type="EMBL" id="TQJ15165.1"/>
    </source>
</evidence>
<dbReference type="AlphaFoldDB" id="A0A542EIK5"/>
<dbReference type="Proteomes" id="UP000320806">
    <property type="component" value="Unassembled WGS sequence"/>
</dbReference>
<dbReference type="InterPro" id="IPR045078">
    <property type="entry name" value="TST/MPST-like"/>
</dbReference>
<proteinExistence type="predicted"/>
<organism evidence="4 5">
    <name type="scientific">Yimella lutea</name>
    <dbReference type="NCBI Taxonomy" id="587872"/>
    <lineage>
        <taxon>Bacteria</taxon>
        <taxon>Bacillati</taxon>
        <taxon>Actinomycetota</taxon>
        <taxon>Actinomycetes</taxon>
        <taxon>Micrococcales</taxon>
        <taxon>Dermacoccaceae</taxon>
        <taxon>Yimella</taxon>
    </lineage>
</organism>